<organism evidence="1 2">
    <name type="scientific">Amborella trichopoda</name>
    <dbReference type="NCBI Taxonomy" id="13333"/>
    <lineage>
        <taxon>Eukaryota</taxon>
        <taxon>Viridiplantae</taxon>
        <taxon>Streptophyta</taxon>
        <taxon>Embryophyta</taxon>
        <taxon>Tracheophyta</taxon>
        <taxon>Spermatophyta</taxon>
        <taxon>Magnoliopsida</taxon>
        <taxon>Amborellales</taxon>
        <taxon>Amborellaceae</taxon>
        <taxon>Amborella</taxon>
    </lineage>
</organism>
<dbReference type="EMBL" id="KI392064">
    <property type="protein sequence ID" value="ERN19786.1"/>
    <property type="molecule type" value="Genomic_DNA"/>
</dbReference>
<name>U5D2C6_AMBTC</name>
<dbReference type="Proteomes" id="UP000017836">
    <property type="component" value="Unassembled WGS sequence"/>
</dbReference>
<sequence length="157" mass="17766">MKILEVILTLKSRQATTWPKQIYTVLSVEQRNLKTKIIKANQDDFAWTGKFVSLVEDSFLIKPDALMTLKIYHARRLLKDELLGYARTAVTNVMVFQDWGFLSLHASRRSGVPLGLFSFSMALWPAGCATGEFLKGREGKGRDGLLWFVRGTDRGTP</sequence>
<dbReference type="HOGENOM" id="CLU_1799041_0_0_1"/>
<dbReference type="Gramene" id="ERN19786">
    <property type="protein sequence ID" value="ERN19786"/>
    <property type="gene ID" value="AMTR_s00064p00120270"/>
</dbReference>
<dbReference type="SUPFAM" id="SSF49562">
    <property type="entry name" value="C2 domain (Calcium/lipid-binding domain, CaLB)"/>
    <property type="match status" value="1"/>
</dbReference>
<evidence type="ECO:0008006" key="3">
    <source>
        <dbReference type="Google" id="ProtNLM"/>
    </source>
</evidence>
<evidence type="ECO:0000313" key="2">
    <source>
        <dbReference type="Proteomes" id="UP000017836"/>
    </source>
</evidence>
<proteinExistence type="predicted"/>
<dbReference type="Gene3D" id="2.60.40.150">
    <property type="entry name" value="C2 domain"/>
    <property type="match status" value="1"/>
</dbReference>
<dbReference type="AlphaFoldDB" id="U5D2C6"/>
<gene>
    <name evidence="1" type="ORF">AMTR_s00064p00120270</name>
</gene>
<reference evidence="2" key="1">
    <citation type="journal article" date="2013" name="Science">
        <title>The Amborella genome and the evolution of flowering plants.</title>
        <authorList>
            <consortium name="Amborella Genome Project"/>
        </authorList>
    </citation>
    <scope>NUCLEOTIDE SEQUENCE [LARGE SCALE GENOMIC DNA]</scope>
</reference>
<dbReference type="InterPro" id="IPR035892">
    <property type="entry name" value="C2_domain_sf"/>
</dbReference>
<protein>
    <recommendedName>
        <fullName evidence="3">C2 domain-containing protein</fullName>
    </recommendedName>
</protein>
<evidence type="ECO:0000313" key="1">
    <source>
        <dbReference type="EMBL" id="ERN19786.1"/>
    </source>
</evidence>
<keyword evidence="2" id="KW-1185">Reference proteome</keyword>
<accession>U5D2C6</accession>